<dbReference type="CDD" id="cd01392">
    <property type="entry name" value="HTH_LacI"/>
    <property type="match status" value="1"/>
</dbReference>
<dbReference type="AlphaFoldDB" id="A0A317FAA4"/>
<keyword evidence="7" id="KW-1185">Reference proteome</keyword>
<dbReference type="Pfam" id="PF13377">
    <property type="entry name" value="Peripla_BP_3"/>
    <property type="match status" value="1"/>
</dbReference>
<dbReference type="PROSITE" id="PS50932">
    <property type="entry name" value="HTH_LACI_2"/>
    <property type="match status" value="1"/>
</dbReference>
<proteinExistence type="predicted"/>
<dbReference type="InterPro" id="IPR010982">
    <property type="entry name" value="Lambda_DNA-bd_dom_sf"/>
</dbReference>
<organism evidence="6 7">
    <name type="scientific">Falsiroseomonas bella</name>
    <dbReference type="NCBI Taxonomy" id="2184016"/>
    <lineage>
        <taxon>Bacteria</taxon>
        <taxon>Pseudomonadati</taxon>
        <taxon>Pseudomonadota</taxon>
        <taxon>Alphaproteobacteria</taxon>
        <taxon>Acetobacterales</taxon>
        <taxon>Roseomonadaceae</taxon>
        <taxon>Falsiroseomonas</taxon>
    </lineage>
</organism>
<dbReference type="GO" id="GO:0003700">
    <property type="term" value="F:DNA-binding transcription factor activity"/>
    <property type="evidence" value="ECO:0007669"/>
    <property type="project" value="TreeGrafter"/>
</dbReference>
<dbReference type="PANTHER" id="PTHR30146:SF138">
    <property type="entry name" value="TRANSCRIPTIONAL REGULATORY PROTEIN"/>
    <property type="match status" value="1"/>
</dbReference>
<keyword evidence="3" id="KW-0804">Transcription</keyword>
<dbReference type="Pfam" id="PF00356">
    <property type="entry name" value="LacI"/>
    <property type="match status" value="1"/>
</dbReference>
<dbReference type="SMART" id="SM00354">
    <property type="entry name" value="HTH_LACI"/>
    <property type="match status" value="1"/>
</dbReference>
<comment type="caution">
    <text evidence="6">The sequence shown here is derived from an EMBL/GenBank/DDBJ whole genome shotgun (WGS) entry which is preliminary data.</text>
</comment>
<reference evidence="7" key="1">
    <citation type="submission" date="2018-05" db="EMBL/GenBank/DDBJ databases">
        <authorList>
            <person name="Du Z."/>
            <person name="Wang X."/>
        </authorList>
    </citation>
    <scope>NUCLEOTIDE SEQUENCE [LARGE SCALE GENOMIC DNA]</scope>
    <source>
        <strain evidence="7">CQN31</strain>
    </source>
</reference>
<sequence length="356" mass="36632">MGEIAYKIAVRGRAGIRDVAEAAGVSVATVSRALNKPDSVTPVLRARVTDAARRLGYLGNGAARALASRRSGAMGALVPTLDNPIFAACIDAFQQRLDAHGISLLVASAGYDAAAETRGLRTLLQRGVDGILLVGAAHEPETWALLPPDLPAVVTWMHRAEGCALPCIGFDNAAAAARITRHLLALGHRRIGMIAGLARGNDRAAARIDGVRAALAEAGLTLAPPLLAERAYSVAEGSAAMAALLALPDPPTAVVCGNDHLAFGALVAARRAGLAVPADLSVTGFDDLDFLAHGDPPLTTVHVPAAEMGRRAADHLAALAAGKEPPPPAELEAPVVLRGTTAPPARRRATPRRARA</sequence>
<dbReference type="CDD" id="cd06273">
    <property type="entry name" value="PBP1_LacI-like"/>
    <property type="match status" value="1"/>
</dbReference>
<keyword evidence="2" id="KW-0238">DNA-binding</keyword>
<evidence type="ECO:0000256" key="1">
    <source>
        <dbReference type="ARBA" id="ARBA00023015"/>
    </source>
</evidence>
<dbReference type="RefSeq" id="WP_109872956.1">
    <property type="nucleotide sequence ID" value="NZ_QGNA01000006.1"/>
</dbReference>
<dbReference type="OrthoDB" id="60111at2"/>
<feature type="compositionally biased region" description="Basic residues" evidence="4">
    <location>
        <begin position="345"/>
        <end position="356"/>
    </location>
</feature>
<evidence type="ECO:0000313" key="6">
    <source>
        <dbReference type="EMBL" id="PWS34506.1"/>
    </source>
</evidence>
<feature type="region of interest" description="Disordered" evidence="4">
    <location>
        <begin position="321"/>
        <end position="356"/>
    </location>
</feature>
<evidence type="ECO:0000256" key="4">
    <source>
        <dbReference type="SAM" id="MobiDB-lite"/>
    </source>
</evidence>
<dbReference type="SUPFAM" id="SSF53822">
    <property type="entry name" value="Periplasmic binding protein-like I"/>
    <property type="match status" value="1"/>
</dbReference>
<name>A0A317FAA4_9PROT</name>
<dbReference type="InterPro" id="IPR028082">
    <property type="entry name" value="Peripla_BP_I"/>
</dbReference>
<dbReference type="InterPro" id="IPR000843">
    <property type="entry name" value="HTH_LacI"/>
</dbReference>
<evidence type="ECO:0000313" key="7">
    <source>
        <dbReference type="Proteomes" id="UP000245765"/>
    </source>
</evidence>
<protein>
    <submittedName>
        <fullName evidence="6">LacI family transcriptional regulator</fullName>
    </submittedName>
</protein>
<dbReference type="Gene3D" id="1.10.260.40">
    <property type="entry name" value="lambda repressor-like DNA-binding domains"/>
    <property type="match status" value="1"/>
</dbReference>
<keyword evidence="1" id="KW-0805">Transcription regulation</keyword>
<evidence type="ECO:0000256" key="2">
    <source>
        <dbReference type="ARBA" id="ARBA00023125"/>
    </source>
</evidence>
<feature type="domain" description="HTH lacI-type" evidence="5">
    <location>
        <begin position="14"/>
        <end position="68"/>
    </location>
</feature>
<feature type="compositionally biased region" description="Low complexity" evidence="4">
    <location>
        <begin position="330"/>
        <end position="344"/>
    </location>
</feature>
<accession>A0A317FAA4</accession>
<evidence type="ECO:0000256" key="3">
    <source>
        <dbReference type="ARBA" id="ARBA00023163"/>
    </source>
</evidence>
<gene>
    <name evidence="6" type="ORF">DFH01_23460</name>
</gene>
<dbReference type="InterPro" id="IPR046335">
    <property type="entry name" value="LacI/GalR-like_sensor"/>
</dbReference>
<dbReference type="EMBL" id="QGNA01000006">
    <property type="protein sequence ID" value="PWS34506.1"/>
    <property type="molecule type" value="Genomic_DNA"/>
</dbReference>
<dbReference type="PANTHER" id="PTHR30146">
    <property type="entry name" value="LACI-RELATED TRANSCRIPTIONAL REPRESSOR"/>
    <property type="match status" value="1"/>
</dbReference>
<dbReference type="Gene3D" id="3.40.50.2300">
    <property type="match status" value="2"/>
</dbReference>
<dbReference type="GO" id="GO:0000976">
    <property type="term" value="F:transcription cis-regulatory region binding"/>
    <property type="evidence" value="ECO:0007669"/>
    <property type="project" value="TreeGrafter"/>
</dbReference>
<evidence type="ECO:0000259" key="5">
    <source>
        <dbReference type="PROSITE" id="PS50932"/>
    </source>
</evidence>
<dbReference type="Proteomes" id="UP000245765">
    <property type="component" value="Unassembled WGS sequence"/>
</dbReference>
<dbReference type="PROSITE" id="PS00356">
    <property type="entry name" value="HTH_LACI_1"/>
    <property type="match status" value="1"/>
</dbReference>
<dbReference type="SUPFAM" id="SSF47413">
    <property type="entry name" value="lambda repressor-like DNA-binding domains"/>
    <property type="match status" value="1"/>
</dbReference>